<keyword evidence="1" id="KW-0489">Methyltransferase</keyword>
<sequence length="501" mass="54573">MTAEGADSPFGGVMPPVARHRTAIGRNSLSAPMAALNAAGLLEDGISVLDYGCGRGDDVRALRAAGIDAVGWDPHFAPDRSVLAPRDIVNLGFVLNVVEDPAERCDVLRKAFDLAERCLAVAVMLVGKGDVSGHRPHGDGFLSSRGTFQRYYTQVELRSLLLETLDMTPIAAGPGIFFVFRDEELEQRVLSRRQMGVGGCRPILSVPRQPSNLASGPSCRQEVLASVRNDLIDLLLTMGRVPHADEIPPDLQMRLADGRLSIKAAIADALSAIPIDEMATATADRADKVGRFFALGAFSGRAPYRRLSPDLQRDIRAFFGSLSAAEGVGRRMLFDAGDMAALAEEAHAHAIAGVGHLSGDKYQVHARDLPKLTPRLRTYIGIAQTLAGTLDGTTIYRVHLASRKLTALLYPDFATSALPRLSERTKVDLRTGEVSIFNHQSDGRVTVLMEKSVYMIEEDERYVDQVKFELELRHLFRDSISNIPFNEVAHAIIKAGLKLPY</sequence>
<dbReference type="EMBL" id="SLXU01000012">
    <property type="protein sequence ID" value="TCP60149.1"/>
    <property type="molecule type" value="Genomic_DNA"/>
</dbReference>
<evidence type="ECO:0000313" key="1">
    <source>
        <dbReference type="EMBL" id="TCP60149.1"/>
    </source>
</evidence>
<name>A0A4R2RDA2_9RHOB</name>
<protein>
    <submittedName>
        <fullName evidence="1">DNA phosphorothioation-associated putative methyltransferase</fullName>
    </submittedName>
</protein>
<dbReference type="Proteomes" id="UP000295050">
    <property type="component" value="Unassembled WGS sequence"/>
</dbReference>
<keyword evidence="1" id="KW-0808">Transferase</keyword>
<evidence type="ECO:0000313" key="2">
    <source>
        <dbReference type="Proteomes" id="UP000295050"/>
    </source>
</evidence>
<reference evidence="1 2" key="1">
    <citation type="submission" date="2019-03" db="EMBL/GenBank/DDBJ databases">
        <title>Genomic Encyclopedia of Type Strains, Phase IV (KMG-IV): sequencing the most valuable type-strain genomes for metagenomic binning, comparative biology and taxonomic classification.</title>
        <authorList>
            <person name="Goeker M."/>
        </authorList>
    </citation>
    <scope>NUCLEOTIDE SEQUENCE [LARGE SCALE GENOMIC DNA]</scope>
    <source>
        <strain evidence="1 2">DSM 24766</strain>
    </source>
</reference>
<dbReference type="GO" id="GO:0008168">
    <property type="term" value="F:methyltransferase activity"/>
    <property type="evidence" value="ECO:0007669"/>
    <property type="project" value="UniProtKB-KW"/>
</dbReference>
<dbReference type="Gene3D" id="3.40.50.150">
    <property type="entry name" value="Vaccinia Virus protein VP39"/>
    <property type="match status" value="1"/>
</dbReference>
<organism evidence="1 2">
    <name type="scientific">Rhodovulum bhavnagarense</name>
    <dbReference type="NCBI Taxonomy" id="992286"/>
    <lineage>
        <taxon>Bacteria</taxon>
        <taxon>Pseudomonadati</taxon>
        <taxon>Pseudomonadota</taxon>
        <taxon>Alphaproteobacteria</taxon>
        <taxon>Rhodobacterales</taxon>
        <taxon>Paracoccaceae</taxon>
        <taxon>Rhodovulum</taxon>
    </lineage>
</organism>
<comment type="caution">
    <text evidence="1">The sequence shown here is derived from an EMBL/GenBank/DDBJ whole genome shotgun (WGS) entry which is preliminary data.</text>
</comment>
<dbReference type="OrthoDB" id="224775at2"/>
<gene>
    <name evidence="1" type="ORF">EV663_11244</name>
</gene>
<dbReference type="GO" id="GO:0032259">
    <property type="term" value="P:methylation"/>
    <property type="evidence" value="ECO:0007669"/>
    <property type="project" value="UniProtKB-KW"/>
</dbReference>
<dbReference type="InterPro" id="IPR029063">
    <property type="entry name" value="SAM-dependent_MTases_sf"/>
</dbReference>
<keyword evidence="2" id="KW-1185">Reference proteome</keyword>
<dbReference type="NCBIfam" id="TIGR04096">
    <property type="entry name" value="dnd_rel_methyl"/>
    <property type="match status" value="1"/>
</dbReference>
<accession>A0A4R2RDA2</accession>
<dbReference type="AlphaFoldDB" id="A0A4R2RDA2"/>
<proteinExistence type="predicted"/>
<dbReference type="InterPro" id="IPR024019">
    <property type="entry name" value="CHP04096"/>
</dbReference>
<dbReference type="SUPFAM" id="SSF53335">
    <property type="entry name" value="S-adenosyl-L-methionine-dependent methyltransferases"/>
    <property type="match status" value="1"/>
</dbReference>
<dbReference type="Pfam" id="PF13489">
    <property type="entry name" value="Methyltransf_23"/>
    <property type="match status" value="1"/>
</dbReference>